<dbReference type="Pfam" id="PF17232">
    <property type="entry name" value="Pep1_7"/>
    <property type="match status" value="1"/>
</dbReference>
<keyword evidence="5" id="KW-1185">Reference proteome</keyword>
<evidence type="ECO:0000256" key="2">
    <source>
        <dbReference type="ARBA" id="ARBA00022821"/>
    </source>
</evidence>
<dbReference type="InterPro" id="IPR035176">
    <property type="entry name" value="PEP"/>
</dbReference>
<evidence type="ECO:0000313" key="5">
    <source>
        <dbReference type="Proteomes" id="UP001417504"/>
    </source>
</evidence>
<organism evidence="4 5">
    <name type="scientific">Stephania japonica</name>
    <dbReference type="NCBI Taxonomy" id="461633"/>
    <lineage>
        <taxon>Eukaryota</taxon>
        <taxon>Viridiplantae</taxon>
        <taxon>Streptophyta</taxon>
        <taxon>Embryophyta</taxon>
        <taxon>Tracheophyta</taxon>
        <taxon>Spermatophyta</taxon>
        <taxon>Magnoliopsida</taxon>
        <taxon>Ranunculales</taxon>
        <taxon>Menispermaceae</taxon>
        <taxon>Menispermoideae</taxon>
        <taxon>Cissampelideae</taxon>
        <taxon>Stephania</taxon>
    </lineage>
</organism>
<comment type="similarity">
    <text evidence="1">Belongs to the brassicaceae elicitor peptide family.</text>
</comment>
<feature type="region of interest" description="Disordered" evidence="3">
    <location>
        <begin position="77"/>
        <end position="100"/>
    </location>
</feature>
<dbReference type="Proteomes" id="UP001417504">
    <property type="component" value="Unassembled WGS sequence"/>
</dbReference>
<name>A0AAP0HUC1_9MAGN</name>
<dbReference type="AlphaFoldDB" id="A0AAP0HUC1"/>
<protein>
    <submittedName>
        <fullName evidence="4">Uncharacterized protein</fullName>
    </submittedName>
</protein>
<evidence type="ECO:0000256" key="1">
    <source>
        <dbReference type="ARBA" id="ARBA00011021"/>
    </source>
</evidence>
<gene>
    <name evidence="4" type="ORF">Sjap_022338</name>
</gene>
<evidence type="ECO:0000256" key="3">
    <source>
        <dbReference type="SAM" id="MobiDB-lite"/>
    </source>
</evidence>
<accession>A0AAP0HUC1</accession>
<dbReference type="EMBL" id="JBBNAE010000009">
    <property type="protein sequence ID" value="KAK9096841.1"/>
    <property type="molecule type" value="Genomic_DNA"/>
</dbReference>
<dbReference type="GO" id="GO:0045087">
    <property type="term" value="P:innate immune response"/>
    <property type="evidence" value="ECO:0007669"/>
    <property type="project" value="InterPro"/>
</dbReference>
<sequence>MREGETRESSEGWSIYSPLHCLQVASRALLKCLGLDHTSTSDDINTATQTPSRIINDEGEKDETRAYRYTISTQSVSVVEQGPAPSSGTVSDEQGTKNSEDVAAAKFSKFSFLNNLMLKRPPKPPVNSGRDGQHN</sequence>
<feature type="compositionally biased region" description="Polar residues" evidence="3">
    <location>
        <begin position="77"/>
        <end position="93"/>
    </location>
</feature>
<proteinExistence type="inferred from homology"/>
<comment type="caution">
    <text evidence="4">The sequence shown here is derived from an EMBL/GenBank/DDBJ whole genome shotgun (WGS) entry which is preliminary data.</text>
</comment>
<evidence type="ECO:0000313" key="4">
    <source>
        <dbReference type="EMBL" id="KAK9096841.1"/>
    </source>
</evidence>
<keyword evidence="2" id="KW-0611">Plant defense</keyword>
<reference evidence="4 5" key="1">
    <citation type="submission" date="2024-01" db="EMBL/GenBank/DDBJ databases">
        <title>Genome assemblies of Stephania.</title>
        <authorList>
            <person name="Yang L."/>
        </authorList>
    </citation>
    <scope>NUCLEOTIDE SEQUENCE [LARGE SCALE GENOMIC DNA]</scope>
    <source>
        <strain evidence="4">QJT</strain>
        <tissue evidence="4">Leaf</tissue>
    </source>
</reference>